<dbReference type="SUPFAM" id="SSF103473">
    <property type="entry name" value="MFS general substrate transporter"/>
    <property type="match status" value="1"/>
</dbReference>
<keyword evidence="4 6" id="KW-1133">Transmembrane helix</keyword>
<feature type="transmembrane region" description="Helical" evidence="6">
    <location>
        <begin position="388"/>
        <end position="408"/>
    </location>
</feature>
<feature type="transmembrane region" description="Helical" evidence="6">
    <location>
        <begin position="148"/>
        <end position="168"/>
    </location>
</feature>
<keyword evidence="3 6" id="KW-0812">Transmembrane</keyword>
<evidence type="ECO:0000256" key="2">
    <source>
        <dbReference type="ARBA" id="ARBA00022448"/>
    </source>
</evidence>
<feature type="transmembrane region" description="Helical" evidence="6">
    <location>
        <begin position="107"/>
        <end position="127"/>
    </location>
</feature>
<feature type="transmembrane region" description="Helical" evidence="6">
    <location>
        <begin position="351"/>
        <end position="376"/>
    </location>
</feature>
<evidence type="ECO:0000256" key="6">
    <source>
        <dbReference type="SAM" id="Phobius"/>
    </source>
</evidence>
<evidence type="ECO:0000256" key="5">
    <source>
        <dbReference type="ARBA" id="ARBA00023136"/>
    </source>
</evidence>
<evidence type="ECO:0000259" key="7">
    <source>
        <dbReference type="PROSITE" id="PS50850"/>
    </source>
</evidence>
<evidence type="ECO:0000256" key="1">
    <source>
        <dbReference type="ARBA" id="ARBA00004127"/>
    </source>
</evidence>
<name>A0A6B0TYT4_9RHOB</name>
<evidence type="ECO:0000313" key="9">
    <source>
        <dbReference type="Proteomes" id="UP000436016"/>
    </source>
</evidence>
<dbReference type="GO" id="GO:0012505">
    <property type="term" value="C:endomembrane system"/>
    <property type="evidence" value="ECO:0007669"/>
    <property type="project" value="UniProtKB-SubCell"/>
</dbReference>
<dbReference type="RefSeq" id="WP_160851118.1">
    <property type="nucleotide sequence ID" value="NZ_WUWG01000001.1"/>
</dbReference>
<feature type="transmembrane region" description="Helical" evidence="6">
    <location>
        <begin position="82"/>
        <end position="101"/>
    </location>
</feature>
<comment type="caution">
    <text evidence="8">The sequence shown here is derived from an EMBL/GenBank/DDBJ whole genome shotgun (WGS) entry which is preliminary data.</text>
</comment>
<organism evidence="8 9">
    <name type="scientific">Oceanomicrobium pacificus</name>
    <dbReference type="NCBI Taxonomy" id="2692916"/>
    <lineage>
        <taxon>Bacteria</taxon>
        <taxon>Pseudomonadati</taxon>
        <taxon>Pseudomonadota</taxon>
        <taxon>Alphaproteobacteria</taxon>
        <taxon>Rhodobacterales</taxon>
        <taxon>Paracoccaceae</taxon>
        <taxon>Oceanomicrobium</taxon>
    </lineage>
</organism>
<accession>A0A6B0TYT4</accession>
<dbReference type="InterPro" id="IPR050495">
    <property type="entry name" value="ATG22/LtaA_families"/>
</dbReference>
<evidence type="ECO:0000256" key="4">
    <source>
        <dbReference type="ARBA" id="ARBA00022989"/>
    </source>
</evidence>
<feature type="transmembrane region" description="Helical" evidence="6">
    <location>
        <begin position="314"/>
        <end position="331"/>
    </location>
</feature>
<dbReference type="Gene3D" id="1.20.1250.20">
    <property type="entry name" value="MFS general substrate transporter like domains"/>
    <property type="match status" value="1"/>
</dbReference>
<evidence type="ECO:0000313" key="8">
    <source>
        <dbReference type="EMBL" id="MXU64061.1"/>
    </source>
</evidence>
<feature type="transmembrane region" description="Helical" evidence="6">
    <location>
        <begin position="51"/>
        <end position="70"/>
    </location>
</feature>
<reference evidence="8 9" key="1">
    <citation type="submission" date="2019-12" db="EMBL/GenBank/DDBJ databases">
        <title>Strain KN286 was isolated from seawater, which was collected from Caroline Seamount in the tropical western Pacific.</title>
        <authorList>
            <person name="Wang Q."/>
        </authorList>
    </citation>
    <scope>NUCLEOTIDE SEQUENCE [LARGE SCALE GENOMIC DNA]</scope>
    <source>
        <strain evidence="8 9">KN286</strain>
    </source>
</reference>
<dbReference type="GO" id="GO:0022857">
    <property type="term" value="F:transmembrane transporter activity"/>
    <property type="evidence" value="ECO:0007669"/>
    <property type="project" value="InterPro"/>
</dbReference>
<dbReference type="AlphaFoldDB" id="A0A6B0TYT4"/>
<dbReference type="PANTHER" id="PTHR23519">
    <property type="entry name" value="AUTOPHAGY-RELATED PROTEIN 22"/>
    <property type="match status" value="1"/>
</dbReference>
<proteinExistence type="predicted"/>
<feature type="domain" description="Major facilitator superfamily (MFS) profile" evidence="7">
    <location>
        <begin position="1"/>
        <end position="442"/>
    </location>
</feature>
<sequence length="444" mass="46162">MDAGTPKRARFGWMLFDWASQPYHTLLITFIFAPYFTSAVAADPASGQATWGYMTAAAGIVIALMAPVLGAMADTSGPRKPWIALFSVAYVTGAALLWLAVPGMSDPTIVLLAFALGLIGVEFATTFTNAMLPDLVPRAQVGRLSGSGWALGYVGGLVSLILMLTLLAENEAGVTLIGQAPILGLDPEMREGTRSAGPLTAIWYVIFMIPFFLWVPDAPRRASTAGAVRAGLADLARTVKALPQNGSLMAYLGSSMFYRDALNGLYAFGGIYAAGVLGWSIVDIGIFGILAAATGAVGAWVGGFADERFGPKPLIATCITALALICLIIVMTSRDSVLGMPVAAGSALPDITFYVCGALIGAAGGALQAASRTLLVDQAEAGRMTQTFGLYALVGKATAFLAPLSIALATDLSGSQRVGVSPVIALFLLGLVLLFWVHPKHKPA</sequence>
<keyword evidence="5 6" id="KW-0472">Membrane</keyword>
<dbReference type="InterPro" id="IPR024671">
    <property type="entry name" value="Atg22-like"/>
</dbReference>
<evidence type="ECO:0000256" key="3">
    <source>
        <dbReference type="ARBA" id="ARBA00022692"/>
    </source>
</evidence>
<dbReference type="InterPro" id="IPR020846">
    <property type="entry name" value="MFS_dom"/>
</dbReference>
<gene>
    <name evidence="8" type="ORF">GSH16_01280</name>
</gene>
<keyword evidence="2" id="KW-0813">Transport</keyword>
<protein>
    <submittedName>
        <fullName evidence="8">MFS transporter</fullName>
    </submittedName>
</protein>
<dbReference type="PROSITE" id="PS50850">
    <property type="entry name" value="MFS"/>
    <property type="match status" value="1"/>
</dbReference>
<dbReference type="PANTHER" id="PTHR23519:SF1">
    <property type="entry name" value="AUTOPHAGY-RELATED PROTEIN 22"/>
    <property type="match status" value="1"/>
</dbReference>
<dbReference type="Proteomes" id="UP000436016">
    <property type="component" value="Unassembled WGS sequence"/>
</dbReference>
<comment type="subcellular location">
    <subcellularLocation>
        <location evidence="1">Endomembrane system</location>
        <topology evidence="1">Multi-pass membrane protein</topology>
    </subcellularLocation>
</comment>
<feature type="transmembrane region" description="Helical" evidence="6">
    <location>
        <begin position="420"/>
        <end position="437"/>
    </location>
</feature>
<dbReference type="EMBL" id="WUWG01000001">
    <property type="protein sequence ID" value="MXU64061.1"/>
    <property type="molecule type" value="Genomic_DNA"/>
</dbReference>
<dbReference type="Pfam" id="PF11700">
    <property type="entry name" value="ATG22"/>
    <property type="match status" value="1"/>
</dbReference>
<keyword evidence="9" id="KW-1185">Reference proteome</keyword>
<dbReference type="InterPro" id="IPR036259">
    <property type="entry name" value="MFS_trans_sf"/>
</dbReference>
<feature type="transmembrane region" description="Helical" evidence="6">
    <location>
        <begin position="284"/>
        <end position="302"/>
    </location>
</feature>
<feature type="transmembrane region" description="Helical" evidence="6">
    <location>
        <begin position="196"/>
        <end position="215"/>
    </location>
</feature>